<dbReference type="EMBL" id="RQPJ01000015">
    <property type="protein sequence ID" value="RTE52658.1"/>
    <property type="molecule type" value="Genomic_DNA"/>
</dbReference>
<dbReference type="AlphaFoldDB" id="A0A430K0T4"/>
<name>A0A430K0T4_9FLAO</name>
<feature type="domain" description="N-acetyltransferase" evidence="1">
    <location>
        <begin position="4"/>
        <end position="155"/>
    </location>
</feature>
<dbReference type="OrthoDB" id="1450704at2"/>
<dbReference type="PROSITE" id="PS51186">
    <property type="entry name" value="GNAT"/>
    <property type="match status" value="1"/>
</dbReference>
<keyword evidence="2" id="KW-0808">Transferase</keyword>
<evidence type="ECO:0000259" key="1">
    <source>
        <dbReference type="PROSITE" id="PS51186"/>
    </source>
</evidence>
<dbReference type="Gene3D" id="3.40.630.30">
    <property type="match status" value="1"/>
</dbReference>
<keyword evidence="3" id="KW-1185">Reference proteome</keyword>
<reference evidence="2 3" key="1">
    <citation type="submission" date="2018-11" db="EMBL/GenBank/DDBJ databases">
        <title>Arenibacter aquaticus sp.nov., a marine bacterium isolated from surface seawater in the South China Sea.</title>
        <authorList>
            <person name="Guo J."/>
            <person name="Sun J."/>
        </authorList>
    </citation>
    <scope>NUCLEOTIDE SEQUENCE [LARGE SCALE GENOMIC DNA]</scope>
    <source>
        <strain evidence="2 3">GUO666</strain>
    </source>
</reference>
<dbReference type="InterPro" id="IPR000182">
    <property type="entry name" value="GNAT_dom"/>
</dbReference>
<sequence>MEQYTIRKATLTDLMTLKSFEQEIIRAERPYDPTLDEHPISYYDLRELILSNSAIVMVAEINARLIGSGYGQIREAKSYLIHESYAYLGFMYTHPGYRGKGVNKAIVEALKDWSKSKGLTEIRLTVYKDNTKAIKAYEKAGFREHIVEMRTEVNL</sequence>
<gene>
    <name evidence="2" type="ORF">EHW67_15440</name>
</gene>
<dbReference type="CDD" id="cd04301">
    <property type="entry name" value="NAT_SF"/>
    <property type="match status" value="1"/>
</dbReference>
<organism evidence="2 3">
    <name type="scientific">Arenibacter aquaticus</name>
    <dbReference type="NCBI Taxonomy" id="2489054"/>
    <lineage>
        <taxon>Bacteria</taxon>
        <taxon>Pseudomonadati</taxon>
        <taxon>Bacteroidota</taxon>
        <taxon>Flavobacteriia</taxon>
        <taxon>Flavobacteriales</taxon>
        <taxon>Flavobacteriaceae</taxon>
        <taxon>Arenibacter</taxon>
    </lineage>
</organism>
<dbReference type="PANTHER" id="PTHR43072">
    <property type="entry name" value="N-ACETYLTRANSFERASE"/>
    <property type="match status" value="1"/>
</dbReference>
<dbReference type="SUPFAM" id="SSF55729">
    <property type="entry name" value="Acyl-CoA N-acyltransferases (Nat)"/>
    <property type="match status" value="1"/>
</dbReference>
<comment type="caution">
    <text evidence="2">The sequence shown here is derived from an EMBL/GenBank/DDBJ whole genome shotgun (WGS) entry which is preliminary data.</text>
</comment>
<accession>A0A430K0T4</accession>
<evidence type="ECO:0000313" key="2">
    <source>
        <dbReference type="EMBL" id="RTE52658.1"/>
    </source>
</evidence>
<dbReference type="Pfam" id="PF00583">
    <property type="entry name" value="Acetyltransf_1"/>
    <property type="match status" value="1"/>
</dbReference>
<dbReference type="RefSeq" id="WP_126163287.1">
    <property type="nucleotide sequence ID" value="NZ_RQPJ01000015.1"/>
</dbReference>
<protein>
    <submittedName>
        <fullName evidence="2">GNAT family N-acetyltransferase</fullName>
    </submittedName>
</protein>
<dbReference type="Proteomes" id="UP000267585">
    <property type="component" value="Unassembled WGS sequence"/>
</dbReference>
<evidence type="ECO:0000313" key="3">
    <source>
        <dbReference type="Proteomes" id="UP000267585"/>
    </source>
</evidence>
<dbReference type="GO" id="GO:0016747">
    <property type="term" value="F:acyltransferase activity, transferring groups other than amino-acyl groups"/>
    <property type="evidence" value="ECO:0007669"/>
    <property type="project" value="InterPro"/>
</dbReference>
<proteinExistence type="predicted"/>
<dbReference type="InterPro" id="IPR016181">
    <property type="entry name" value="Acyl_CoA_acyltransferase"/>
</dbReference>